<reference evidence="1 2" key="1">
    <citation type="submission" date="2020-05" db="EMBL/GenBank/DDBJ databases">
        <title>Ramlibacter rhizophilus sp. nov., isolated from rhizosphere soil of national flower Mugunghwa from South Korea.</title>
        <authorList>
            <person name="Zheng-Fei Y."/>
            <person name="Huan T."/>
        </authorList>
    </citation>
    <scope>NUCLEOTIDE SEQUENCE [LARGE SCALE GENOMIC DNA]</scope>
    <source>
        <strain evidence="1 2">H242</strain>
    </source>
</reference>
<reference evidence="1 2" key="2">
    <citation type="submission" date="2020-05" db="EMBL/GenBank/DDBJ databases">
        <authorList>
            <person name="Khan S.A."/>
            <person name="Jeon C.O."/>
            <person name="Chun B.H."/>
        </authorList>
    </citation>
    <scope>NUCLEOTIDE SEQUENCE [LARGE SCALE GENOMIC DNA]</scope>
    <source>
        <strain evidence="1 2">H242</strain>
    </source>
</reference>
<protein>
    <submittedName>
        <fullName evidence="1">Uncharacterized protein</fullName>
    </submittedName>
</protein>
<dbReference type="EMBL" id="CP053418">
    <property type="protein sequence ID" value="QJW85104.1"/>
    <property type="molecule type" value="Genomic_DNA"/>
</dbReference>
<evidence type="ECO:0000313" key="1">
    <source>
        <dbReference type="EMBL" id="QJW85104.1"/>
    </source>
</evidence>
<accession>A0ABX6P4W8</accession>
<sequence>MKASFIGVGVLFVTLLFALFLGPSGGVAMNTDAWPDSAKEILKETPGQTISPEQWRRIDHALERHGANAKGTHLLAAEIRKIWPVFVPSRSYRCCLPRFSSHLAWWRQVLSGGAMLARSVCRRFA</sequence>
<evidence type="ECO:0000313" key="2">
    <source>
        <dbReference type="Proteomes" id="UP000500826"/>
    </source>
</evidence>
<organism evidence="1 2">
    <name type="scientific">Ramlibacter terrae</name>
    <dbReference type="NCBI Taxonomy" id="2732511"/>
    <lineage>
        <taxon>Bacteria</taxon>
        <taxon>Pseudomonadati</taxon>
        <taxon>Pseudomonadota</taxon>
        <taxon>Betaproteobacteria</taxon>
        <taxon>Burkholderiales</taxon>
        <taxon>Comamonadaceae</taxon>
        <taxon>Ramlibacter</taxon>
    </lineage>
</organism>
<dbReference type="Proteomes" id="UP000500826">
    <property type="component" value="Chromosome"/>
</dbReference>
<keyword evidence="2" id="KW-1185">Reference proteome</keyword>
<name>A0ABX6P4W8_9BURK</name>
<proteinExistence type="predicted"/>
<gene>
    <name evidence="1" type="ORF">HK414_21380</name>
</gene>